<proteinExistence type="predicted"/>
<organism evidence="1 2">
    <name type="scientific">Chryseobacterium arthrosphaerae</name>
    <dbReference type="NCBI Taxonomy" id="651561"/>
    <lineage>
        <taxon>Bacteria</taxon>
        <taxon>Pseudomonadati</taxon>
        <taxon>Bacteroidota</taxon>
        <taxon>Flavobacteriia</taxon>
        <taxon>Flavobacteriales</taxon>
        <taxon>Weeksellaceae</taxon>
        <taxon>Chryseobacterium group</taxon>
        <taxon>Chryseobacterium</taxon>
    </lineage>
</organism>
<dbReference type="EMBL" id="JAZGJU010000027">
    <property type="protein sequence ID" value="MEE6128384.1"/>
    <property type="molecule type" value="Genomic_DNA"/>
</dbReference>
<evidence type="ECO:0008006" key="3">
    <source>
        <dbReference type="Google" id="ProtNLM"/>
    </source>
</evidence>
<evidence type="ECO:0000313" key="2">
    <source>
        <dbReference type="Proteomes" id="UP001350005"/>
    </source>
</evidence>
<name>A0ABU7R0U3_9FLAO</name>
<keyword evidence="2" id="KW-1185">Reference proteome</keyword>
<dbReference type="Proteomes" id="UP001350005">
    <property type="component" value="Unassembled WGS sequence"/>
</dbReference>
<comment type="caution">
    <text evidence="1">The sequence shown here is derived from an EMBL/GenBank/DDBJ whole genome shotgun (WGS) entry which is preliminary data.</text>
</comment>
<reference evidence="1 2" key="1">
    <citation type="submission" date="2024-01" db="EMBL/GenBank/DDBJ databases">
        <title>Whole genome of Chryseobacterium arthrosphaerae NNCa 2741.</title>
        <authorList>
            <person name="Boriskina E.V."/>
            <person name="Gordinskaya N.A."/>
            <person name="Kropotov V.S."/>
            <person name="Alekseeva A.E."/>
            <person name="Makhova M.A."/>
            <person name="Kryazhev D.V."/>
            <person name="Shkurkina I.S."/>
        </authorList>
    </citation>
    <scope>NUCLEOTIDE SEQUENCE [LARGE SCALE GENOMIC DNA]</scope>
    <source>
        <strain evidence="1 2">NNCa 2741</strain>
    </source>
</reference>
<gene>
    <name evidence="1" type="ORF">V2E39_13400</name>
</gene>
<dbReference type="RefSeq" id="WP_241309547.1">
    <property type="nucleotide sequence ID" value="NZ_JAKYXJ010000002.1"/>
</dbReference>
<accession>A0ABU7R0U3</accession>
<sequence>MMKLRDEIEADFETAEKRYPEVLKLILDYTDWCDAHGDEDSVEYKKLEERLHTITGKEMSQFDLWEWWEGDGPENLAFSISLPEPEIVKDLTRDEVAEIVRRLKTFEIPDTEDKSFKSLFYNYLYFGSDFYPKFLKVNGLAYKIELFQRHKDKNGNYFEFSQEEITDQLWNGK</sequence>
<evidence type="ECO:0000313" key="1">
    <source>
        <dbReference type="EMBL" id="MEE6128384.1"/>
    </source>
</evidence>
<protein>
    <recommendedName>
        <fullName evidence="3">DUF1642 domain-containing protein</fullName>
    </recommendedName>
</protein>